<feature type="region of interest" description="Disordered" evidence="2">
    <location>
        <begin position="1135"/>
        <end position="1167"/>
    </location>
</feature>
<evidence type="ECO:0000313" key="5">
    <source>
        <dbReference type="EMBL" id="KYB24671.1"/>
    </source>
</evidence>
<dbReference type="InterPro" id="IPR013087">
    <property type="entry name" value="Znf_C2H2_type"/>
</dbReference>
<dbReference type="PANTHER" id="PTHR37557:SF4">
    <property type="entry name" value="CCHC-TYPE DOMAIN-CONTAINING PROTEIN"/>
    <property type="match status" value="1"/>
</dbReference>
<dbReference type="PROSITE" id="PS50157">
    <property type="entry name" value="ZINC_FINGER_C2H2_2"/>
    <property type="match status" value="1"/>
</dbReference>
<feature type="domain" description="Reverse transcriptase" evidence="4">
    <location>
        <begin position="1235"/>
        <end position="1484"/>
    </location>
</feature>
<keyword evidence="1" id="KW-0862">Zinc</keyword>
<dbReference type="EMBL" id="KQ971997">
    <property type="protein sequence ID" value="KYB24671.1"/>
    <property type="molecule type" value="Genomic_DNA"/>
</dbReference>
<dbReference type="PROSITE" id="PS00028">
    <property type="entry name" value="ZINC_FINGER_C2H2_1"/>
    <property type="match status" value="1"/>
</dbReference>
<evidence type="ECO:0000259" key="4">
    <source>
        <dbReference type="PROSITE" id="PS50878"/>
    </source>
</evidence>
<organism evidence="5 6">
    <name type="scientific">Tribolium castaneum</name>
    <name type="common">Red flour beetle</name>
    <dbReference type="NCBI Taxonomy" id="7070"/>
    <lineage>
        <taxon>Eukaryota</taxon>
        <taxon>Metazoa</taxon>
        <taxon>Ecdysozoa</taxon>
        <taxon>Arthropoda</taxon>
        <taxon>Hexapoda</taxon>
        <taxon>Insecta</taxon>
        <taxon>Pterygota</taxon>
        <taxon>Neoptera</taxon>
        <taxon>Endopterygota</taxon>
        <taxon>Coleoptera</taxon>
        <taxon>Polyphaga</taxon>
        <taxon>Cucujiformia</taxon>
        <taxon>Tenebrionidae</taxon>
        <taxon>Tenebrionidae incertae sedis</taxon>
        <taxon>Tribolium</taxon>
    </lineage>
</organism>
<dbReference type="InterPro" id="IPR043502">
    <property type="entry name" value="DNA/RNA_pol_sf"/>
</dbReference>
<dbReference type="InterPro" id="IPR000477">
    <property type="entry name" value="RT_dom"/>
</dbReference>
<feature type="region of interest" description="Disordered" evidence="2">
    <location>
        <begin position="185"/>
        <end position="211"/>
    </location>
</feature>
<accession>A0A139W9T2</accession>
<dbReference type="PROSITE" id="PS50878">
    <property type="entry name" value="RT_POL"/>
    <property type="match status" value="2"/>
</dbReference>
<name>A0A139W9T2_TRICA</name>
<dbReference type="Proteomes" id="UP000007266">
    <property type="component" value="Unassembled WGS sequence"/>
</dbReference>
<feature type="domain" description="Reverse transcriptase" evidence="4">
    <location>
        <begin position="406"/>
        <end position="685"/>
    </location>
</feature>
<protein>
    <submittedName>
        <fullName evidence="5">Retrovirus-related Pol polyprotein from type-2 retrotransposable element R2DM-like Protein</fullName>
    </submittedName>
</protein>
<keyword evidence="6" id="KW-1185">Reference proteome</keyword>
<proteinExistence type="predicted"/>
<evidence type="ECO:0000313" key="6">
    <source>
        <dbReference type="Proteomes" id="UP000007266"/>
    </source>
</evidence>
<dbReference type="CDD" id="cd01650">
    <property type="entry name" value="RT_nLTR_like"/>
    <property type="match status" value="2"/>
</dbReference>
<feature type="compositionally biased region" description="Basic residues" evidence="2">
    <location>
        <begin position="1141"/>
        <end position="1156"/>
    </location>
</feature>
<dbReference type="Pfam" id="PF00078">
    <property type="entry name" value="RVT_1"/>
    <property type="match status" value="2"/>
</dbReference>
<feature type="domain" description="C2H2-type" evidence="3">
    <location>
        <begin position="82"/>
        <end position="110"/>
    </location>
</feature>
<dbReference type="PANTHER" id="PTHR37557">
    <property type="entry name" value="115 KDA PROTEIN IN TYPE-1 RETROTRANSPOSABLE ELEMENT R1DM-LIKE PROTEIN-RELATED-RELATED"/>
    <property type="match status" value="1"/>
</dbReference>
<dbReference type="Gene3D" id="3.30.70.270">
    <property type="match status" value="1"/>
</dbReference>
<evidence type="ECO:0000256" key="2">
    <source>
        <dbReference type="SAM" id="MobiDB-lite"/>
    </source>
</evidence>
<reference evidence="5 6" key="2">
    <citation type="journal article" date="2010" name="Nucleic Acids Res.">
        <title>BeetleBase in 2010: revisions to provide comprehensive genomic information for Tribolium castaneum.</title>
        <authorList>
            <person name="Kim H.S."/>
            <person name="Murphy T."/>
            <person name="Xia J."/>
            <person name="Caragea D."/>
            <person name="Park Y."/>
            <person name="Beeman R.W."/>
            <person name="Lorenzen M.D."/>
            <person name="Butcher S."/>
            <person name="Manak J.R."/>
            <person name="Brown S.J."/>
        </authorList>
    </citation>
    <scope>NUCLEOTIDE SEQUENCE [LARGE SCALE GENOMIC DNA]</scope>
    <source>
        <strain evidence="5 6">Georgia GA2</strain>
    </source>
</reference>
<dbReference type="GO" id="GO:0008270">
    <property type="term" value="F:zinc ion binding"/>
    <property type="evidence" value="ECO:0007669"/>
    <property type="project" value="UniProtKB-KW"/>
</dbReference>
<dbReference type="InterPro" id="IPR043128">
    <property type="entry name" value="Rev_trsase/Diguanyl_cyclase"/>
</dbReference>
<sequence length="1484" mass="164590">MSNPSSVPCLLASRGTVLLRGSGCARQGVRKSSSAAIQRALNVNVKKFKQARVNGGSNYDSLILLCYDFAAGRNADGEPAQNPCPYCARSFTTANGRGLHIRRAHPDEANNAIDIERIHARWSDEETAMMARLEAGAIQQGGVRFMNQFLVPRMPGRTLEAVKGKRRDATYKALVQRFLQAPQINLPELRDGDAPRQPDPQRENPPEPPAFDGAIRGAVADLVGGVDWQRLGFQGDRLCDIARRACDGEDVSGQLLGWLRDVFPVKRVSTRGDQSDLDVDGASVSRRTARRREYARVQELYRKDPKACLARILGDRREGANRAPNRDPAFIDFWRGVFSEASAEVEGWAEEVSDHGELARRVWDPISVEEVGRSRVRNGAAPGPDGIAVSVWNKLPPEAAALLFNVLLLGRCLPAELTRTRTVFIPKTDAPRTPADYRPISIASVVARHFHRVLSARVQRIPDLFTKYQRGFLSGVDGIADNLSVLDTMLTMSRRCCKHLHLAALDVSKAFDTVSHFAIVRACEQAGLPQPFVEYVRSIYGSAETVLEEGGRRHFVQVRRGVRQGDPLSPLLFNLVLDRALKRLSTDVGFRLTDATKVTALAFADDVVLCATTAKGLQTNLDVLEAELRLAGLLLNPNKCQALSLVASGRDHKVKLVTKPTFRVGQNTIHQVDASSIWKYLGIQFRGSGMCGCGSEGVAAGLKRITCAPLKPQQRMHLLRVFFLPKFYHAWTFGRLNAGVLRRLDVVVRTYVRTWLRFPHDIPVGYFHAPTKSGGLGIPQLSRFIPFLRLKRFDRLGRSAVDYVRECAFTDIADRKIRWCRERLSGIVDQVAGGRDALDAYWTAQLHQSVDGRALRESASVASSTQWLRCSTRAIPASDWLHYTAVHIGALPSRVRTSRGRRGGQDVSCRGGCLLDETPAHCIQVCHRTHGGRVLRHDAIAKRISVDLMELGWIVTREVSFRTTAGVFRPDMVAVKEGVTVILDVQIVSPAPTLDEAHRRKVAKYRDRADLARYLVEAAVARGRAPPANIRFASATISWRGVWSAESVGSLRELGLSARHFNRYTTMALCGSWRNWVRFNASTASRMGRGRGDASPRRHENQHDNDSLADLVRVALTKSDRGVLNDAVNRNLAQRAESLRIRKRGSKGKRKSKTGRHYGQTTSGSGQRAALFKKHQDLFLKNRRGLAETILSGKEDFGPRPEPPVTSVEEFYGGIFESPSSPDNKPFERQIPVAAVKTMSELELAILFNIILFRNVQPSAWGVLRTTLVPITISSALQRLLHRVLAARLSKLISLSSSQRGFTEIDGTLANALILHEYLQYRRQTGRTYHVVSLDVRKAFDTVSHCSVSRALGCFGIPSVIREYILATFGAQTTIKCGSVTTRPIRMLRGVRQGDPLSLVLFNFVMDELLEKVNEKYEGGSLQSGERCAIMAFADDLILIADRDQDVPAMFDDVSTFLERRGMSVNPAKCRALIAGAMHLSIWG</sequence>
<keyword evidence="1" id="KW-0863">Zinc-finger</keyword>
<dbReference type="OMA" id="HNDETAT"/>
<evidence type="ECO:0000256" key="1">
    <source>
        <dbReference type="PROSITE-ProRule" id="PRU00042"/>
    </source>
</evidence>
<reference evidence="5 6" key="1">
    <citation type="journal article" date="2008" name="Nature">
        <title>The genome of the model beetle and pest Tribolium castaneum.</title>
        <authorList>
            <consortium name="Tribolium Genome Sequencing Consortium"/>
            <person name="Richards S."/>
            <person name="Gibbs R.A."/>
            <person name="Weinstock G.M."/>
            <person name="Brown S.J."/>
            <person name="Denell R."/>
            <person name="Beeman R.W."/>
            <person name="Gibbs R."/>
            <person name="Beeman R.W."/>
            <person name="Brown S.J."/>
            <person name="Bucher G."/>
            <person name="Friedrich M."/>
            <person name="Grimmelikhuijzen C.J."/>
            <person name="Klingler M."/>
            <person name="Lorenzen M."/>
            <person name="Richards S."/>
            <person name="Roth S."/>
            <person name="Schroder R."/>
            <person name="Tautz D."/>
            <person name="Zdobnov E.M."/>
            <person name="Muzny D."/>
            <person name="Gibbs R.A."/>
            <person name="Weinstock G.M."/>
            <person name="Attaway T."/>
            <person name="Bell S."/>
            <person name="Buhay C.J."/>
            <person name="Chandrabose M.N."/>
            <person name="Chavez D."/>
            <person name="Clerk-Blankenburg K.P."/>
            <person name="Cree A."/>
            <person name="Dao M."/>
            <person name="Davis C."/>
            <person name="Chacko J."/>
            <person name="Dinh H."/>
            <person name="Dugan-Rocha S."/>
            <person name="Fowler G."/>
            <person name="Garner T.T."/>
            <person name="Garnes J."/>
            <person name="Gnirke A."/>
            <person name="Hawes A."/>
            <person name="Hernandez J."/>
            <person name="Hines S."/>
            <person name="Holder M."/>
            <person name="Hume J."/>
            <person name="Jhangiani S.N."/>
            <person name="Joshi V."/>
            <person name="Khan Z.M."/>
            <person name="Jackson L."/>
            <person name="Kovar C."/>
            <person name="Kowis A."/>
            <person name="Lee S."/>
            <person name="Lewis L.R."/>
            <person name="Margolis J."/>
            <person name="Morgan M."/>
            <person name="Nazareth L.V."/>
            <person name="Nguyen N."/>
            <person name="Okwuonu G."/>
            <person name="Parker D."/>
            <person name="Richards S."/>
            <person name="Ruiz S.J."/>
            <person name="Santibanez J."/>
            <person name="Savard J."/>
            <person name="Scherer S.E."/>
            <person name="Schneider B."/>
            <person name="Sodergren E."/>
            <person name="Tautz D."/>
            <person name="Vattahil S."/>
            <person name="Villasana D."/>
            <person name="White C.S."/>
            <person name="Wright R."/>
            <person name="Park Y."/>
            <person name="Beeman R.W."/>
            <person name="Lord J."/>
            <person name="Oppert B."/>
            <person name="Lorenzen M."/>
            <person name="Brown S."/>
            <person name="Wang L."/>
            <person name="Savard J."/>
            <person name="Tautz D."/>
            <person name="Richards S."/>
            <person name="Weinstock G."/>
            <person name="Gibbs R.A."/>
            <person name="Liu Y."/>
            <person name="Worley K."/>
            <person name="Weinstock G."/>
            <person name="Elsik C.G."/>
            <person name="Reese J.T."/>
            <person name="Elhaik E."/>
            <person name="Landan G."/>
            <person name="Graur D."/>
            <person name="Arensburger P."/>
            <person name="Atkinson P."/>
            <person name="Beeman R.W."/>
            <person name="Beidler J."/>
            <person name="Brown S.J."/>
            <person name="Demuth J.P."/>
            <person name="Drury D.W."/>
            <person name="Du Y.Z."/>
            <person name="Fujiwara H."/>
            <person name="Lorenzen M."/>
            <person name="Maselli V."/>
            <person name="Osanai M."/>
            <person name="Park Y."/>
            <person name="Robertson H.M."/>
            <person name="Tu Z."/>
            <person name="Wang J.J."/>
            <person name="Wang S."/>
            <person name="Richards S."/>
            <person name="Song H."/>
            <person name="Zhang L."/>
            <person name="Sodergren E."/>
            <person name="Werner D."/>
            <person name="Stanke M."/>
            <person name="Morgenstern B."/>
            <person name="Solovyev V."/>
            <person name="Kosarev P."/>
            <person name="Brown G."/>
            <person name="Chen H.C."/>
            <person name="Ermolaeva O."/>
            <person name="Hlavina W."/>
            <person name="Kapustin Y."/>
            <person name="Kiryutin B."/>
            <person name="Kitts P."/>
            <person name="Maglott D."/>
            <person name="Pruitt K."/>
            <person name="Sapojnikov V."/>
            <person name="Souvorov A."/>
            <person name="Mackey A.J."/>
            <person name="Waterhouse R.M."/>
            <person name="Wyder S."/>
            <person name="Zdobnov E.M."/>
            <person name="Zdobnov E.M."/>
            <person name="Wyder S."/>
            <person name="Kriventseva E.V."/>
            <person name="Kadowaki T."/>
            <person name="Bork P."/>
            <person name="Aranda M."/>
            <person name="Bao R."/>
            <person name="Beermann A."/>
            <person name="Berns N."/>
            <person name="Bolognesi R."/>
            <person name="Bonneton F."/>
            <person name="Bopp D."/>
            <person name="Brown S.J."/>
            <person name="Bucher G."/>
            <person name="Butts T."/>
            <person name="Chaumot A."/>
            <person name="Denell R.E."/>
            <person name="Ferrier D.E."/>
            <person name="Friedrich M."/>
            <person name="Gordon C.M."/>
            <person name="Jindra M."/>
            <person name="Klingler M."/>
            <person name="Lan Q."/>
            <person name="Lattorff H.M."/>
            <person name="Laudet V."/>
            <person name="von Levetsow C."/>
            <person name="Liu Z."/>
            <person name="Lutz R."/>
            <person name="Lynch J.A."/>
            <person name="da Fonseca R.N."/>
            <person name="Posnien N."/>
            <person name="Reuter R."/>
            <person name="Roth S."/>
            <person name="Savard J."/>
            <person name="Schinko J.B."/>
            <person name="Schmitt C."/>
            <person name="Schoppmeier M."/>
            <person name="Schroder R."/>
            <person name="Shippy T.D."/>
            <person name="Simonnet F."/>
            <person name="Marques-Souza H."/>
            <person name="Tautz D."/>
            <person name="Tomoyasu Y."/>
            <person name="Trauner J."/>
            <person name="Van der Zee M."/>
            <person name="Vervoort M."/>
            <person name="Wittkopp N."/>
            <person name="Wimmer E.A."/>
            <person name="Yang X."/>
            <person name="Jones A.K."/>
            <person name="Sattelle D.B."/>
            <person name="Ebert P.R."/>
            <person name="Nelson D."/>
            <person name="Scott J.G."/>
            <person name="Beeman R.W."/>
            <person name="Muthukrishnan S."/>
            <person name="Kramer K.J."/>
            <person name="Arakane Y."/>
            <person name="Beeman R.W."/>
            <person name="Zhu Q."/>
            <person name="Hogenkamp D."/>
            <person name="Dixit R."/>
            <person name="Oppert B."/>
            <person name="Jiang H."/>
            <person name="Zou Z."/>
            <person name="Marshall J."/>
            <person name="Elpidina E."/>
            <person name="Vinokurov K."/>
            <person name="Oppert C."/>
            <person name="Zou Z."/>
            <person name="Evans J."/>
            <person name="Lu Z."/>
            <person name="Zhao P."/>
            <person name="Sumathipala N."/>
            <person name="Altincicek B."/>
            <person name="Vilcinskas A."/>
            <person name="Williams M."/>
            <person name="Hultmark D."/>
            <person name="Hetru C."/>
            <person name="Jiang H."/>
            <person name="Grimmelikhuijzen C.J."/>
            <person name="Hauser F."/>
            <person name="Cazzamali G."/>
            <person name="Williamson M."/>
            <person name="Park Y."/>
            <person name="Li B."/>
            <person name="Tanaka Y."/>
            <person name="Predel R."/>
            <person name="Neupert S."/>
            <person name="Schachtner J."/>
            <person name="Verleyen P."/>
            <person name="Raible F."/>
            <person name="Bork P."/>
            <person name="Friedrich M."/>
            <person name="Walden K.K."/>
            <person name="Robertson H.M."/>
            <person name="Angeli S."/>
            <person name="Foret S."/>
            <person name="Bucher G."/>
            <person name="Schuetz S."/>
            <person name="Maleszka R."/>
            <person name="Wimmer E.A."/>
            <person name="Beeman R.W."/>
            <person name="Lorenzen M."/>
            <person name="Tomoyasu Y."/>
            <person name="Miller S.C."/>
            <person name="Grossmann D."/>
            <person name="Bucher G."/>
        </authorList>
    </citation>
    <scope>NUCLEOTIDE SEQUENCE [LARGE SCALE GENOMIC DNA]</scope>
    <source>
        <strain evidence="5 6">Georgia GA2</strain>
    </source>
</reference>
<dbReference type="SUPFAM" id="SSF56672">
    <property type="entry name" value="DNA/RNA polymerases"/>
    <property type="match status" value="2"/>
</dbReference>
<feature type="region of interest" description="Disordered" evidence="2">
    <location>
        <begin position="1085"/>
        <end position="1106"/>
    </location>
</feature>
<evidence type="ECO:0000259" key="3">
    <source>
        <dbReference type="PROSITE" id="PS50157"/>
    </source>
</evidence>
<feature type="compositionally biased region" description="Basic and acidic residues" evidence="2">
    <location>
        <begin position="188"/>
        <end position="205"/>
    </location>
</feature>
<dbReference type="InParanoid" id="A0A139W9T2"/>
<dbReference type="GO" id="GO:0071897">
    <property type="term" value="P:DNA biosynthetic process"/>
    <property type="evidence" value="ECO:0007669"/>
    <property type="project" value="UniProtKB-ARBA"/>
</dbReference>
<gene>
    <name evidence="5" type="primary">AUGUSTUS-3.0.2_31913</name>
    <name evidence="5" type="ORF">TcasGA2_TC031913</name>
</gene>
<feature type="compositionally biased region" description="Basic and acidic residues" evidence="2">
    <location>
        <begin position="1090"/>
        <end position="1106"/>
    </location>
</feature>
<keyword evidence="1" id="KW-0479">Metal-binding</keyword>